<evidence type="ECO:0000313" key="7">
    <source>
        <dbReference type="Proteomes" id="UP000002051"/>
    </source>
</evidence>
<reference evidence="6" key="3">
    <citation type="submission" date="2015-04" db="UniProtKB">
        <authorList>
            <consortium name="EnsemblPlants"/>
        </authorList>
    </citation>
    <scope>IDENTIFICATION</scope>
    <source>
        <strain evidence="6">cv. Jemalong A17</strain>
    </source>
</reference>
<accession>A0A072V2N3</accession>
<keyword evidence="7" id="KW-1185">Reference proteome</keyword>
<name>A0A072V2N3_MEDTR</name>
<dbReference type="InterPro" id="IPR006867">
    <property type="entry name" value="DUF632"/>
</dbReference>
<reference evidence="4 7" key="1">
    <citation type="journal article" date="2011" name="Nature">
        <title>The Medicago genome provides insight into the evolution of rhizobial symbioses.</title>
        <authorList>
            <person name="Young N.D."/>
            <person name="Debelle F."/>
            <person name="Oldroyd G.E."/>
            <person name="Geurts R."/>
            <person name="Cannon S.B."/>
            <person name="Udvardi M.K."/>
            <person name="Benedito V.A."/>
            <person name="Mayer K.F."/>
            <person name="Gouzy J."/>
            <person name="Schoof H."/>
            <person name="Van de Peer Y."/>
            <person name="Proost S."/>
            <person name="Cook D.R."/>
            <person name="Meyers B.C."/>
            <person name="Spannagl M."/>
            <person name="Cheung F."/>
            <person name="De Mita S."/>
            <person name="Krishnakumar V."/>
            <person name="Gundlach H."/>
            <person name="Zhou S."/>
            <person name="Mudge J."/>
            <person name="Bharti A.K."/>
            <person name="Murray J.D."/>
            <person name="Naoumkina M.A."/>
            <person name="Rosen B."/>
            <person name="Silverstein K.A."/>
            <person name="Tang H."/>
            <person name="Rombauts S."/>
            <person name="Zhao P.X."/>
            <person name="Zhou P."/>
            <person name="Barbe V."/>
            <person name="Bardou P."/>
            <person name="Bechner M."/>
            <person name="Bellec A."/>
            <person name="Berger A."/>
            <person name="Berges H."/>
            <person name="Bidwell S."/>
            <person name="Bisseling T."/>
            <person name="Choisne N."/>
            <person name="Couloux A."/>
            <person name="Denny R."/>
            <person name="Deshpande S."/>
            <person name="Dai X."/>
            <person name="Doyle J.J."/>
            <person name="Dudez A.M."/>
            <person name="Farmer A.D."/>
            <person name="Fouteau S."/>
            <person name="Franken C."/>
            <person name="Gibelin C."/>
            <person name="Gish J."/>
            <person name="Goldstein S."/>
            <person name="Gonzalez A.J."/>
            <person name="Green P.J."/>
            <person name="Hallab A."/>
            <person name="Hartog M."/>
            <person name="Hua A."/>
            <person name="Humphray S.J."/>
            <person name="Jeong D.H."/>
            <person name="Jing Y."/>
            <person name="Jocker A."/>
            <person name="Kenton S.M."/>
            <person name="Kim D.J."/>
            <person name="Klee K."/>
            <person name="Lai H."/>
            <person name="Lang C."/>
            <person name="Lin S."/>
            <person name="Macmil S.L."/>
            <person name="Magdelenat G."/>
            <person name="Matthews L."/>
            <person name="McCorrison J."/>
            <person name="Monaghan E.L."/>
            <person name="Mun J.H."/>
            <person name="Najar F.Z."/>
            <person name="Nicholson C."/>
            <person name="Noirot C."/>
            <person name="O'Bleness M."/>
            <person name="Paule C.R."/>
            <person name="Poulain J."/>
            <person name="Prion F."/>
            <person name="Qin B."/>
            <person name="Qu C."/>
            <person name="Retzel E.F."/>
            <person name="Riddle C."/>
            <person name="Sallet E."/>
            <person name="Samain S."/>
            <person name="Samson N."/>
            <person name="Sanders I."/>
            <person name="Saurat O."/>
            <person name="Scarpelli C."/>
            <person name="Schiex T."/>
            <person name="Segurens B."/>
            <person name="Severin A.J."/>
            <person name="Sherrier D.J."/>
            <person name="Shi R."/>
            <person name="Sims S."/>
            <person name="Singer S.R."/>
            <person name="Sinharoy S."/>
            <person name="Sterck L."/>
            <person name="Viollet A."/>
            <person name="Wang B.B."/>
            <person name="Wang K."/>
            <person name="Wang M."/>
            <person name="Wang X."/>
            <person name="Warfsmann J."/>
            <person name="Weissenbach J."/>
            <person name="White D.D."/>
            <person name="White J.D."/>
            <person name="Wiley G.B."/>
            <person name="Wincker P."/>
            <person name="Xing Y."/>
            <person name="Yang L."/>
            <person name="Yao Z."/>
            <person name="Ying F."/>
            <person name="Zhai J."/>
            <person name="Zhou L."/>
            <person name="Zuber A."/>
            <person name="Denarie J."/>
            <person name="Dixon R.A."/>
            <person name="May G.D."/>
            <person name="Schwartz D.C."/>
            <person name="Rogers J."/>
            <person name="Quetier F."/>
            <person name="Town C.D."/>
            <person name="Roe B.A."/>
        </authorList>
    </citation>
    <scope>NUCLEOTIDE SEQUENCE [LARGE SCALE GENOMIC DNA]</scope>
    <source>
        <strain evidence="4">A17</strain>
        <strain evidence="6 7">cv. Jemalong A17</strain>
    </source>
</reference>
<dbReference type="Proteomes" id="UP000265566">
    <property type="component" value="Chromosome 3"/>
</dbReference>
<dbReference type="PANTHER" id="PTHR21450:SF19">
    <property type="entry name" value="F5M15.15"/>
    <property type="match status" value="1"/>
</dbReference>
<protein>
    <submittedName>
        <fullName evidence="4">DUF630 family protein</fullName>
    </submittedName>
</protein>
<dbReference type="PANTHER" id="PTHR21450">
    <property type="entry name" value="PROTEIN ALTERED PHOSPHATE STARVATION RESPONSE 1"/>
    <property type="match status" value="1"/>
</dbReference>
<dbReference type="Pfam" id="PF04783">
    <property type="entry name" value="DUF630"/>
    <property type="match status" value="1"/>
</dbReference>
<dbReference type="AlphaFoldDB" id="A0A072V2N3"/>
<evidence type="ECO:0000313" key="6">
    <source>
        <dbReference type="EnsemblPlants" id="KEH36289"/>
    </source>
</evidence>
<evidence type="ECO:0000256" key="1">
    <source>
        <dbReference type="SAM" id="MobiDB-lite"/>
    </source>
</evidence>
<feature type="compositionally biased region" description="Basic and acidic residues" evidence="1">
    <location>
        <begin position="88"/>
        <end position="98"/>
    </location>
</feature>
<evidence type="ECO:0000313" key="4">
    <source>
        <dbReference type="EMBL" id="KEH36289.1"/>
    </source>
</evidence>
<feature type="domain" description="DUF632" evidence="2">
    <location>
        <begin position="278"/>
        <end position="583"/>
    </location>
</feature>
<dbReference type="EMBL" id="PSQE01000003">
    <property type="protein sequence ID" value="RHN71207.1"/>
    <property type="molecule type" value="Genomic_DNA"/>
</dbReference>
<dbReference type="EMBL" id="CM001219">
    <property type="protein sequence ID" value="KEH36289.1"/>
    <property type="molecule type" value="Genomic_DNA"/>
</dbReference>
<dbReference type="STRING" id="3880.A0A072V2N3"/>
<reference evidence="5" key="4">
    <citation type="journal article" date="2018" name="Nat. Plants">
        <title>Whole-genome landscape of Medicago truncatula symbiotic genes.</title>
        <authorList>
            <person name="Pecrix Y."/>
            <person name="Gamas P."/>
            <person name="Carrere S."/>
        </authorList>
    </citation>
    <scope>NUCLEOTIDE SEQUENCE</scope>
    <source>
        <tissue evidence="5">Leaves</tissue>
    </source>
</reference>
<dbReference type="EnsemblPlants" id="KEH36289">
    <property type="protein sequence ID" value="KEH36289"/>
    <property type="gene ID" value="MTR_3g115120"/>
</dbReference>
<dbReference type="InterPro" id="IPR006868">
    <property type="entry name" value="DUF630"/>
</dbReference>
<evidence type="ECO:0000313" key="5">
    <source>
        <dbReference type="EMBL" id="RHN71207.1"/>
    </source>
</evidence>
<sequence>MGCNASRLDRLPAVSLCRDRFKFIDESLRQSYSLADAHVAHMYSLRTLGPTLLHFFKQFEDFSGETKPSLSKSPPPPRSKSSSSSDSDAEHVPLHSESEPEPEDTEENSQLCTHSYRRYDYLHHDTVLSSVPDNVTFMTYVKPIYDSYSPPPPSNTTGNFSGLNPPSPPPPSNSAWEFLDFFEPYEKFKVRYSHGGDGYTDTSITDEKEKEKEKVNGHVTQKSECVKSNGVNVSETENGEGKNKEANLKEESSILEKKLPELEECSNSPKMESVKGFSETVKEIQILFERASDSGNVILEMLDVGKLRYHSKIELNPVSCKIMHVFTPSNPLMVKCVESPCGRQAECQGVYKDKGISYENLCSTLSKLCMWEKKLYHEVKAEEKLRTLHEKKCKQLRRMNKKDADAQKINSIKAFISILVTKMKVSIQVVDKISNSISKLTEEELWPQISRFILMFLGMWKDMQECYKRQYQEIVETKALDVSSFNRKPCNANIDAAIKLKTELQKWNLSFLDWIQAQKFHVKALNDWLVRCLMYESEELQNDSTPFGAPPVFVVLNKWSKAMDNISEKNVVEAVNGFILRVNELLKNNILELQKNSTLDKEIEKKVKILDSQEQKLDKMVKARERKMAPIAKEPREVGDAIHNNDDIVDSLSLQSGLKQIFVAMEKFSATTASLYEELSQQIKQDHVLGESNKNH</sequence>
<feature type="region of interest" description="Disordered" evidence="1">
    <location>
        <begin position="152"/>
        <end position="172"/>
    </location>
</feature>
<organism evidence="4 7">
    <name type="scientific">Medicago truncatula</name>
    <name type="common">Barrel medic</name>
    <name type="synonym">Medicago tribuloides</name>
    <dbReference type="NCBI Taxonomy" id="3880"/>
    <lineage>
        <taxon>Eukaryota</taxon>
        <taxon>Viridiplantae</taxon>
        <taxon>Streptophyta</taxon>
        <taxon>Embryophyta</taxon>
        <taxon>Tracheophyta</taxon>
        <taxon>Spermatophyta</taxon>
        <taxon>Magnoliopsida</taxon>
        <taxon>eudicotyledons</taxon>
        <taxon>Gunneridae</taxon>
        <taxon>Pentapetalae</taxon>
        <taxon>rosids</taxon>
        <taxon>fabids</taxon>
        <taxon>Fabales</taxon>
        <taxon>Fabaceae</taxon>
        <taxon>Papilionoideae</taxon>
        <taxon>50 kb inversion clade</taxon>
        <taxon>NPAAA clade</taxon>
        <taxon>Hologalegina</taxon>
        <taxon>IRL clade</taxon>
        <taxon>Trifolieae</taxon>
        <taxon>Medicago</taxon>
    </lineage>
</organism>
<feature type="region of interest" description="Disordered" evidence="1">
    <location>
        <begin position="66"/>
        <end position="110"/>
    </location>
</feature>
<reference evidence="4 7" key="2">
    <citation type="journal article" date="2014" name="BMC Genomics">
        <title>An improved genome release (version Mt4.0) for the model legume Medicago truncatula.</title>
        <authorList>
            <person name="Tang H."/>
            <person name="Krishnakumar V."/>
            <person name="Bidwell S."/>
            <person name="Rosen B."/>
            <person name="Chan A."/>
            <person name="Zhou S."/>
            <person name="Gentzbittel L."/>
            <person name="Childs K.L."/>
            <person name="Yandell M."/>
            <person name="Gundlach H."/>
            <person name="Mayer K.F."/>
            <person name="Schwartz D.C."/>
            <person name="Town C.D."/>
        </authorList>
    </citation>
    <scope>GENOME REANNOTATION</scope>
    <source>
        <strain evidence="4">A17</strain>
        <strain evidence="6 7">cv. Jemalong A17</strain>
    </source>
</reference>
<evidence type="ECO:0000259" key="3">
    <source>
        <dbReference type="Pfam" id="PF04783"/>
    </source>
</evidence>
<gene>
    <name evidence="6" type="primary">25490291</name>
    <name evidence="4" type="ordered locus">MTR_3g115120</name>
    <name evidence="5" type="ORF">MtrunA17_Chr3g0143731</name>
</gene>
<proteinExistence type="predicted"/>
<feature type="domain" description="DUF630" evidence="3">
    <location>
        <begin position="1"/>
        <end position="57"/>
    </location>
</feature>
<evidence type="ECO:0000259" key="2">
    <source>
        <dbReference type="Pfam" id="PF04782"/>
    </source>
</evidence>
<dbReference type="Proteomes" id="UP000002051">
    <property type="component" value="Chromosome 3"/>
</dbReference>
<dbReference type="OrthoDB" id="658187at2759"/>
<dbReference type="Pfam" id="PF04782">
    <property type="entry name" value="DUF632"/>
    <property type="match status" value="1"/>
</dbReference>
<dbReference type="Gramene" id="rna19860">
    <property type="protein sequence ID" value="RHN71207.1"/>
    <property type="gene ID" value="gene19860"/>
</dbReference>
<dbReference type="HOGENOM" id="CLU_010985_3_1_1"/>
<dbReference type="KEGG" id="mtr:25490291"/>